<dbReference type="PANTHER" id="PTHR45753:SF3">
    <property type="entry name" value="ORNITHINE TRANSCARBAMYLASE, MITOCHONDRIAL"/>
    <property type="match status" value="1"/>
</dbReference>
<dbReference type="PRINTS" id="PR00102">
    <property type="entry name" value="OTCASE"/>
</dbReference>
<feature type="domain" description="Aspartate/ornithine carbamoyltransferase Asp/Orn-binding" evidence="6">
    <location>
        <begin position="154"/>
        <end position="304"/>
    </location>
</feature>
<dbReference type="PROSITE" id="PS00097">
    <property type="entry name" value="CARBAMOYLTRANSFERASE"/>
    <property type="match status" value="1"/>
</dbReference>
<evidence type="ECO:0000256" key="4">
    <source>
        <dbReference type="ARBA" id="ARBA00048772"/>
    </source>
</evidence>
<feature type="binding site" evidence="5">
    <location>
        <position position="293"/>
    </location>
    <ligand>
        <name>carbamoyl phosphate</name>
        <dbReference type="ChEBI" id="CHEBI:58228"/>
    </ligand>
</feature>
<dbReference type="GO" id="GO:0016597">
    <property type="term" value="F:amino acid binding"/>
    <property type="evidence" value="ECO:0007669"/>
    <property type="project" value="InterPro"/>
</dbReference>
<accession>A0A150JKW4</accession>
<dbReference type="PANTHER" id="PTHR45753">
    <property type="entry name" value="ORNITHINE CARBAMOYLTRANSFERASE, MITOCHONDRIAL"/>
    <property type="match status" value="1"/>
</dbReference>
<feature type="binding site" evidence="5">
    <location>
        <position position="225"/>
    </location>
    <ligand>
        <name>L-ornithine</name>
        <dbReference type="ChEBI" id="CHEBI:46911"/>
    </ligand>
</feature>
<feature type="binding site" evidence="5">
    <location>
        <begin position="57"/>
        <end position="60"/>
    </location>
    <ligand>
        <name>carbamoyl phosphate</name>
        <dbReference type="ChEBI" id="CHEBI:58228"/>
    </ligand>
</feature>
<feature type="binding site" evidence="5">
    <location>
        <position position="108"/>
    </location>
    <ligand>
        <name>carbamoyl phosphate</name>
        <dbReference type="ChEBI" id="CHEBI:58228"/>
    </ligand>
</feature>
<dbReference type="NCBIfam" id="NF001986">
    <property type="entry name" value="PRK00779.1"/>
    <property type="match status" value="1"/>
</dbReference>
<organism evidence="8 10">
    <name type="scientific">Candidatus Methanofastidiosum methylothiophilum</name>
    <dbReference type="NCBI Taxonomy" id="1705564"/>
    <lineage>
        <taxon>Archaea</taxon>
        <taxon>Methanobacteriati</taxon>
        <taxon>Methanobacteriota</taxon>
        <taxon>Stenosarchaea group</taxon>
        <taxon>Candidatus Methanofastidiosia</taxon>
        <taxon>Candidatus Methanofastidiosales</taxon>
        <taxon>Candidatus Methanofastidiosaceae</taxon>
        <taxon>Candidatus Methanofastidiosum</taxon>
    </lineage>
</organism>
<proteinExistence type="inferred from homology"/>
<feature type="binding site" evidence="5">
    <location>
        <begin position="135"/>
        <end position="138"/>
    </location>
    <ligand>
        <name>carbamoyl phosphate</name>
        <dbReference type="ChEBI" id="CHEBI:58228"/>
    </ligand>
</feature>
<feature type="binding site" evidence="5">
    <location>
        <position position="166"/>
    </location>
    <ligand>
        <name>L-ornithine</name>
        <dbReference type="ChEBI" id="CHEBI:46911"/>
    </ligand>
</feature>
<keyword evidence="5" id="KW-0963">Cytoplasm</keyword>
<dbReference type="PATRIC" id="fig|1706435.3.peg.782"/>
<dbReference type="EC" id="2.1.3.3" evidence="2 5"/>
<dbReference type="PATRIC" id="fig|1706433.3.peg.281"/>
<dbReference type="GO" id="GO:0005737">
    <property type="term" value="C:cytoplasm"/>
    <property type="evidence" value="ECO:0007669"/>
    <property type="project" value="UniProtKB-SubCell"/>
</dbReference>
<dbReference type="AlphaFoldDB" id="A0A150JDH6"/>
<evidence type="ECO:0000256" key="5">
    <source>
        <dbReference type="HAMAP-Rule" id="MF_01109"/>
    </source>
</evidence>
<dbReference type="PRINTS" id="PR00100">
    <property type="entry name" value="AOTCASE"/>
</dbReference>
<dbReference type="GO" id="GO:0042450">
    <property type="term" value="P:L-arginine biosynthetic process via ornithine"/>
    <property type="evidence" value="ECO:0007669"/>
    <property type="project" value="UniProtKB-UniRule"/>
</dbReference>
<dbReference type="Proteomes" id="UP000092420">
    <property type="component" value="Unassembled WGS sequence"/>
</dbReference>
<dbReference type="SUPFAM" id="SSF53671">
    <property type="entry name" value="Aspartate/ornithine carbamoyltransferase"/>
    <property type="match status" value="1"/>
</dbReference>
<feature type="binding site" evidence="5">
    <location>
        <position position="84"/>
    </location>
    <ligand>
        <name>carbamoyl phosphate</name>
        <dbReference type="ChEBI" id="CHEBI:58228"/>
    </ligand>
</feature>
<accession>A0A150JDH6</accession>
<dbReference type="EMBL" id="LNJB01000002">
    <property type="protein sequence ID" value="KYC55297.1"/>
    <property type="molecule type" value="Genomic_DNA"/>
</dbReference>
<comment type="caution">
    <text evidence="8">The sequence shown here is derived from an EMBL/GenBank/DDBJ whole genome shotgun (WGS) entry which is preliminary data.</text>
</comment>
<reference evidence="8 10" key="1">
    <citation type="journal article" date="2016" name="ISME J.">
        <title>Chasing the elusive Euryarchaeota class WSA2: genomes reveal a uniquely fastidious methyl-reducing methanogen.</title>
        <authorList>
            <person name="Nobu M.K."/>
            <person name="Narihiro T."/>
            <person name="Kuroda K."/>
            <person name="Mei R."/>
            <person name="Liu W.T."/>
        </authorList>
    </citation>
    <scope>NUCLEOTIDE SEQUENCE [LARGE SCALE GENOMIC DNA]</scope>
    <source>
        <strain evidence="8">ADurb1013_Bin02101</strain>
        <strain evidence="9">ADurb1213_Bin02801</strain>
    </source>
</reference>
<dbReference type="Gene3D" id="3.40.50.1370">
    <property type="entry name" value="Aspartate/ornithine carbamoyltransferase"/>
    <property type="match status" value="2"/>
</dbReference>
<dbReference type="InterPro" id="IPR006130">
    <property type="entry name" value="Asp/Orn_carbamoylTrfase"/>
</dbReference>
<dbReference type="InterPro" id="IPR024904">
    <property type="entry name" value="OTCase_ArgI"/>
</dbReference>
<comment type="subcellular location">
    <subcellularLocation>
        <location evidence="5">Cytoplasm</location>
    </subcellularLocation>
</comment>
<gene>
    <name evidence="8" type="primary">argF</name>
    <name evidence="8" type="ORF">AN188_00283</name>
    <name evidence="9" type="ORF">APG09_00790</name>
</gene>
<dbReference type="GO" id="GO:0004585">
    <property type="term" value="F:ornithine carbamoyltransferase activity"/>
    <property type="evidence" value="ECO:0007669"/>
    <property type="project" value="UniProtKB-UniRule"/>
</dbReference>
<evidence type="ECO:0000313" key="10">
    <source>
        <dbReference type="Proteomes" id="UP000092420"/>
    </source>
</evidence>
<dbReference type="InterPro" id="IPR006131">
    <property type="entry name" value="Asp_carbamoyltransf_Asp/Orn-bd"/>
</dbReference>
<sequence>MVVNMKGKHLASLHDLTKEEIWQILKTAETLKIKQKTGEKHELLYGKTLAMIFQKPSTRTRVSFEVGMKQLGGHALYLSSTDLQLGRGETVGDTGAVLSRYCDGIMARVFSHDNIIELCKHSTVPVINGLSDLLHPCQCLADLETILEKKQEFKGLKLAFVGDGNNVCHSLMFGSAKVGMEMTVICPKGYEPDKQIEKLALEDGLKLEVTNDPKGVKDADVIYTDVWASMGKDKEHEDRVKIFKPYQVNEKLISQAQDDCIVMHCLPAHRGEEITNEVVDGPHSVVLDQAENRNHAQKAVMALLM</sequence>
<keyword evidence="3 5" id="KW-0808">Transferase</keyword>
<comment type="catalytic activity">
    <reaction evidence="4 5">
        <text>carbamoyl phosphate + L-ornithine = L-citrulline + phosphate + H(+)</text>
        <dbReference type="Rhea" id="RHEA:19513"/>
        <dbReference type="ChEBI" id="CHEBI:15378"/>
        <dbReference type="ChEBI" id="CHEBI:43474"/>
        <dbReference type="ChEBI" id="CHEBI:46911"/>
        <dbReference type="ChEBI" id="CHEBI:57743"/>
        <dbReference type="ChEBI" id="CHEBI:58228"/>
        <dbReference type="EC" id="2.1.3.3"/>
    </reaction>
</comment>
<comment type="similarity">
    <text evidence="1 5">Belongs to the aspartate/ornithine carbamoyltransferase superfamily. OTCase family.</text>
</comment>
<protein>
    <recommendedName>
        <fullName evidence="2 5">Ornithine carbamoyltransferase</fullName>
        <shortName evidence="5">OTCase</shortName>
        <ecNumber evidence="2 5">2.1.3.3</ecNumber>
    </recommendedName>
</protein>
<dbReference type="FunFam" id="3.40.50.1370:FF:000008">
    <property type="entry name" value="Ornithine carbamoyltransferase"/>
    <property type="match status" value="1"/>
</dbReference>
<dbReference type="GO" id="GO:0019240">
    <property type="term" value="P:citrulline biosynthetic process"/>
    <property type="evidence" value="ECO:0007669"/>
    <property type="project" value="TreeGrafter"/>
</dbReference>
<evidence type="ECO:0000256" key="3">
    <source>
        <dbReference type="ARBA" id="ARBA00022679"/>
    </source>
</evidence>
<dbReference type="InterPro" id="IPR006132">
    <property type="entry name" value="Asp/Orn_carbamoyltranf_P-bd"/>
</dbReference>
<dbReference type="Pfam" id="PF02729">
    <property type="entry name" value="OTCace_N"/>
    <property type="match status" value="1"/>
</dbReference>
<feature type="domain" description="Aspartate/ornithine carbamoyltransferase carbamoyl-P binding" evidence="7">
    <location>
        <begin position="8"/>
        <end position="148"/>
    </location>
</feature>
<evidence type="ECO:0000313" key="8">
    <source>
        <dbReference type="EMBL" id="KYC55297.1"/>
    </source>
</evidence>
<evidence type="ECO:0000313" key="9">
    <source>
        <dbReference type="EMBL" id="KYC57903.1"/>
    </source>
</evidence>
<accession>A0A150JIS5</accession>
<name>A0A150JDH6_9EURY</name>
<dbReference type="HAMAP" id="MF_01109">
    <property type="entry name" value="OTCase"/>
    <property type="match status" value="1"/>
</dbReference>
<feature type="binding site" evidence="5">
    <location>
        <begin position="229"/>
        <end position="230"/>
    </location>
    <ligand>
        <name>L-ornithine</name>
        <dbReference type="ChEBI" id="CHEBI:46911"/>
    </ligand>
</feature>
<evidence type="ECO:0000256" key="2">
    <source>
        <dbReference type="ARBA" id="ARBA00013007"/>
    </source>
</evidence>
<feature type="binding site" evidence="5">
    <location>
        <begin position="265"/>
        <end position="266"/>
    </location>
    <ligand>
        <name>carbamoyl phosphate</name>
        <dbReference type="ChEBI" id="CHEBI:58228"/>
    </ligand>
</feature>
<evidence type="ECO:0000259" key="7">
    <source>
        <dbReference type="Pfam" id="PF02729"/>
    </source>
</evidence>
<dbReference type="InterPro" id="IPR036901">
    <property type="entry name" value="Asp/Orn_carbamoylTrfase_sf"/>
</dbReference>
<dbReference type="InterPro" id="IPR002292">
    <property type="entry name" value="Orn/put_carbamltrans"/>
</dbReference>
<dbReference type="Pfam" id="PF00185">
    <property type="entry name" value="OTCace"/>
    <property type="match status" value="1"/>
</dbReference>
<evidence type="ECO:0000256" key="1">
    <source>
        <dbReference type="ARBA" id="ARBA00007805"/>
    </source>
</evidence>
<dbReference type="EMBL" id="LNJE01000007">
    <property type="protein sequence ID" value="KYC57903.1"/>
    <property type="molecule type" value="Genomic_DNA"/>
</dbReference>
<dbReference type="NCBIfam" id="TIGR00658">
    <property type="entry name" value="orni_carb_tr"/>
    <property type="match status" value="1"/>
</dbReference>
<evidence type="ECO:0000259" key="6">
    <source>
        <dbReference type="Pfam" id="PF00185"/>
    </source>
</evidence>